<reference evidence="3" key="1">
    <citation type="submission" date="2020-11" db="EMBL/GenBank/DDBJ databases">
        <title>Chlorella ohadii genome sequencing and assembly.</title>
        <authorList>
            <person name="Murik O."/>
            <person name="Treves H."/>
            <person name="Kedem I."/>
            <person name="Shotland Y."/>
            <person name="Kaplan A."/>
        </authorList>
    </citation>
    <scope>NUCLEOTIDE SEQUENCE</scope>
    <source>
        <strain evidence="3">1</strain>
    </source>
</reference>
<protein>
    <submittedName>
        <fullName evidence="3">Uncharacterized protein</fullName>
    </submittedName>
</protein>
<evidence type="ECO:0000313" key="3">
    <source>
        <dbReference type="EMBL" id="KAI7840516.1"/>
    </source>
</evidence>
<evidence type="ECO:0000256" key="1">
    <source>
        <dbReference type="ARBA" id="ARBA00004430"/>
    </source>
</evidence>
<accession>A0AAD5H1I7</accession>
<comment type="caution">
    <text evidence="3">The sequence shown here is derived from an EMBL/GenBank/DDBJ whole genome shotgun (WGS) entry which is preliminary data.</text>
</comment>
<name>A0AAD5H1I7_9CHLO</name>
<keyword evidence="4" id="KW-1185">Reference proteome</keyword>
<dbReference type="InterPro" id="IPR032675">
    <property type="entry name" value="LRR_dom_sf"/>
</dbReference>
<dbReference type="SUPFAM" id="SSF52047">
    <property type="entry name" value="RNI-like"/>
    <property type="match status" value="1"/>
</dbReference>
<feature type="region of interest" description="Disordered" evidence="2">
    <location>
        <begin position="22"/>
        <end position="45"/>
    </location>
</feature>
<gene>
    <name evidence="3" type="ORF">COHA_005815</name>
</gene>
<dbReference type="PANTHER" id="PTHR45752:SF136">
    <property type="entry name" value="MBD DOMAIN-CONTAINING PROTEIN"/>
    <property type="match status" value="1"/>
</dbReference>
<dbReference type="PANTHER" id="PTHR45752">
    <property type="entry name" value="LEUCINE-RICH REPEAT-CONTAINING"/>
    <property type="match status" value="1"/>
</dbReference>
<dbReference type="EMBL" id="JADXDR010000079">
    <property type="protein sequence ID" value="KAI7840516.1"/>
    <property type="molecule type" value="Genomic_DNA"/>
</dbReference>
<proteinExistence type="predicted"/>
<dbReference type="AlphaFoldDB" id="A0AAD5H1I7"/>
<dbReference type="InterPro" id="IPR050715">
    <property type="entry name" value="LRR-SigEffector_domain"/>
</dbReference>
<evidence type="ECO:0000313" key="4">
    <source>
        <dbReference type="Proteomes" id="UP001205105"/>
    </source>
</evidence>
<organism evidence="3 4">
    <name type="scientific">Chlorella ohadii</name>
    <dbReference type="NCBI Taxonomy" id="2649997"/>
    <lineage>
        <taxon>Eukaryota</taxon>
        <taxon>Viridiplantae</taxon>
        <taxon>Chlorophyta</taxon>
        <taxon>core chlorophytes</taxon>
        <taxon>Trebouxiophyceae</taxon>
        <taxon>Chlorellales</taxon>
        <taxon>Chlorellaceae</taxon>
        <taxon>Chlorella clade</taxon>
        <taxon>Chlorella</taxon>
    </lineage>
</organism>
<dbReference type="Proteomes" id="UP001205105">
    <property type="component" value="Unassembled WGS sequence"/>
</dbReference>
<dbReference type="GO" id="GO:0005930">
    <property type="term" value="C:axoneme"/>
    <property type="evidence" value="ECO:0007669"/>
    <property type="project" value="UniProtKB-SubCell"/>
</dbReference>
<dbReference type="Gene3D" id="3.80.10.10">
    <property type="entry name" value="Ribonuclease Inhibitor"/>
    <property type="match status" value="2"/>
</dbReference>
<comment type="subcellular location">
    <subcellularLocation>
        <location evidence="1">Cytoplasm</location>
        <location evidence="1">Cytoskeleton</location>
        <location evidence="1">Cilium axoneme</location>
    </subcellularLocation>
</comment>
<evidence type="ECO:0000256" key="2">
    <source>
        <dbReference type="SAM" id="MobiDB-lite"/>
    </source>
</evidence>
<sequence>MQVADQGPAVWQSVHCRKRSAPYLRRTVAPEGDAEQQEPARRPPTAQQLAALLGRQRAHLRRLTLAENAGHWDVPAEPMTAVLAAAEPMAAVLAAATGDGSGLTDLTLVISEQLPDFVMETLPGSAAQLTSLVLRPLRGHIPFLRFAQFDGRLAQLRSLSLTGRFQTGEAAEQLSQLTALTRLRLASAQPGQPDVSLALLACPGGLARLELFGVSVELLNVLHLAHMRWNPFPGFGPTDEQDHLIQQVHNLGLLPSPEELAELESAAALAPPPAPGLLWPPAEGSIGALLLPRWQQLEHLRLHKCELDDSVFLALPRLKQLTMLQLSAIVRTERAVAAVQECSRLQELVLGRLSTMPRDAYQLPAPTPGALPQLTRLRLSGCEGLSRVDEAWCSLPNLLSFEVESCDDLTCPSLAGLTRVEQLVFSHQRLEHLPDSITGLTTLTRLAVTACSLEQLRPGPYLRGLRELNLFANALRDVPEALAHPHWGSTALHLLDMSSNHSHFLSDADVAVLGQLSVLTSLRLGRQEFDASDAHPAGPLAALRVALPDCQINA</sequence>